<dbReference type="EMBL" id="JACCEW010000003">
    <property type="protein sequence ID" value="NYT37526.1"/>
    <property type="molecule type" value="Genomic_DNA"/>
</dbReference>
<accession>A0A853FHR4</accession>
<dbReference type="InterPro" id="IPR006047">
    <property type="entry name" value="GH13_cat_dom"/>
</dbReference>
<name>A0A853FHR4_9BURK</name>
<dbReference type="RefSeq" id="WP_129969338.1">
    <property type="nucleotide sequence ID" value="NZ_JACCEW010000003.1"/>
</dbReference>
<dbReference type="Gene3D" id="3.20.20.80">
    <property type="entry name" value="Glycosidases"/>
    <property type="match status" value="3"/>
</dbReference>
<dbReference type="GO" id="GO:0005992">
    <property type="term" value="P:trehalose biosynthetic process"/>
    <property type="evidence" value="ECO:0007669"/>
    <property type="project" value="TreeGrafter"/>
</dbReference>
<dbReference type="InterPro" id="IPR013797">
    <property type="entry name" value="Maltooligo_trehalose_synth_4"/>
</dbReference>
<dbReference type="GO" id="GO:0047470">
    <property type="term" value="F:(1,4)-alpha-D-glucan 1-alpha-D-glucosylmutase activity"/>
    <property type="evidence" value="ECO:0007669"/>
    <property type="project" value="TreeGrafter"/>
</dbReference>
<evidence type="ECO:0000259" key="1">
    <source>
        <dbReference type="Pfam" id="PF00128"/>
    </source>
</evidence>
<dbReference type="Proteomes" id="UP000580517">
    <property type="component" value="Unassembled WGS sequence"/>
</dbReference>
<dbReference type="AlphaFoldDB" id="A0A853FHR4"/>
<evidence type="ECO:0000313" key="3">
    <source>
        <dbReference type="Proteomes" id="UP000580517"/>
    </source>
</evidence>
<dbReference type="SUPFAM" id="SSF51445">
    <property type="entry name" value="(Trans)glycosidases"/>
    <property type="match status" value="1"/>
</dbReference>
<dbReference type="PANTHER" id="PTHR10357:SF216">
    <property type="entry name" value="MALTOOLIGOSYL TREHALOSE SYNTHASE-RELATED"/>
    <property type="match status" value="1"/>
</dbReference>
<sequence>MSRSVCATVRLQLNPSFTLDDACAQLPYYQGLGVSHLYLSPVTQARPGSLYGSDVINHGCINPEIGGERALAALSSQAHSRGMGLIVKIAPGFMATHPANPWWWDILHLGQQSRYARFLDIDWAAPSPLLHGRVLLPVLPNAYTRSLALGHIQLAYGERSGAYEIRAAGLSYPIAPGSLHVDGEDPQDVVKRHDAADAQGRTRLRRLLNRQHYRFAWWRSAASHINWRRCLGSRDLIGVRVEDDAVFDAVHACILDLYGRGVIDGVAVDDVDTLARPPAYCRRLRRQLAQRRGERPVALRDEGPWVLVQKILVTGEQLGADWDVDGTTGHDFMDCVSAVLHDADGHKPLTEAWAAVSRDARSAREYGQEIRRQLIPRHFGAERLALLACMAEASPAGTVRWNTALAGRALDGVLTTFPAARSYVDAYLAPPGPARDAICRFQQLTPAIMTVQTHTLSFRYGRLLSRNEAGCDPDILGISPAEFHEANVLRAEHAPRSMLSTAAEGRLRGEDARARLAVLSELPAVWLRASSRWMNWPNTGHIPAGSNQAAERYMLLQSMVGGWPLDLKVTDGAALRQYIQRLVQWQVNALRQASRNTGWARPDHWYEQMAEDFLISLVLEHGNYRLACDVAAFVDYIAPAGALNGLSQLLLRLTVPGVPDLCQGAEWWDFSLGAPDDARQVDYATRRALADTPDGGMAQWLANWRSGRLKQAILEKGLGFRREHVTLFAQGDYMPLAIQGKHADHALAFMRRLRDQYALVVVPRLCAGAVCGVAPDAVQDQGNPLEAASLPEDLAMAELSASPSVCGEDARLPRVPAAFWNQDRVVLPPALAGCVMRDVLGAGRHTVAADGSLRLASLLGQAPVALLCPDQG</sequence>
<reference evidence="2 3" key="1">
    <citation type="submission" date="2020-07" db="EMBL/GenBank/DDBJ databases">
        <title>Taxonomic revisions and descriptions of new bacterial species based on genomic comparisons in the high-G+C-content subgroup of the family Alcaligenaceae.</title>
        <authorList>
            <person name="Szabo A."/>
            <person name="Felfoldi T."/>
        </authorList>
    </citation>
    <scope>NUCLEOTIDE SEQUENCE [LARGE SCALE GENOMIC DNA]</scope>
    <source>
        <strain evidence="2 3">DSM 25264</strain>
    </source>
</reference>
<feature type="domain" description="Glycosyl hydrolase family 13 catalytic" evidence="1">
    <location>
        <begin position="24"/>
        <end position="90"/>
    </location>
</feature>
<evidence type="ECO:0000313" key="2">
    <source>
        <dbReference type="EMBL" id="NYT37526.1"/>
    </source>
</evidence>
<proteinExistence type="predicted"/>
<dbReference type="GO" id="GO:0030980">
    <property type="term" value="P:alpha-glucan catabolic process"/>
    <property type="evidence" value="ECO:0007669"/>
    <property type="project" value="TreeGrafter"/>
</dbReference>
<dbReference type="OrthoDB" id="9761577at2"/>
<dbReference type="InterPro" id="IPR017853">
    <property type="entry name" value="GH"/>
</dbReference>
<dbReference type="Gene3D" id="3.30.1590.10">
    <property type="entry name" value="Maltooligosyl trehalose synthase, domain 2"/>
    <property type="match status" value="1"/>
</dbReference>
<keyword evidence="3" id="KW-1185">Reference proteome</keyword>
<gene>
    <name evidence="2" type="ORF">H0A68_11630</name>
</gene>
<dbReference type="Pfam" id="PF00128">
    <property type="entry name" value="Alpha-amylase"/>
    <property type="match status" value="1"/>
</dbReference>
<protein>
    <submittedName>
        <fullName evidence="2">Malto-oligosyltrehalose synthase</fullName>
    </submittedName>
</protein>
<dbReference type="Gene3D" id="1.10.10.470">
    <property type="entry name" value="Maltooligosyl trehalose synthase, domain 4"/>
    <property type="match status" value="1"/>
</dbReference>
<organism evidence="2 3">
    <name type="scientific">Allopusillimonas soli</name>
    <dbReference type="NCBI Taxonomy" id="659016"/>
    <lineage>
        <taxon>Bacteria</taxon>
        <taxon>Pseudomonadati</taxon>
        <taxon>Pseudomonadota</taxon>
        <taxon>Betaproteobacteria</taxon>
        <taxon>Burkholderiales</taxon>
        <taxon>Alcaligenaceae</taxon>
        <taxon>Allopusillimonas</taxon>
    </lineage>
</organism>
<comment type="caution">
    <text evidence="2">The sequence shown here is derived from an EMBL/GenBank/DDBJ whole genome shotgun (WGS) entry which is preliminary data.</text>
</comment>
<dbReference type="PANTHER" id="PTHR10357">
    <property type="entry name" value="ALPHA-AMYLASE FAMILY MEMBER"/>
    <property type="match status" value="1"/>
</dbReference>